<dbReference type="OrthoDB" id="408631at2759"/>
<dbReference type="InterPro" id="IPR029058">
    <property type="entry name" value="AB_hydrolase_fold"/>
</dbReference>
<feature type="domain" description="Alpha/beta hydrolase fold-3" evidence="3">
    <location>
        <begin position="131"/>
        <end position="340"/>
    </location>
</feature>
<name>A0A507B0A8_9PEZI</name>
<dbReference type="RefSeq" id="XP_030992420.1">
    <property type="nucleotide sequence ID" value="XM_031143114.1"/>
</dbReference>
<dbReference type="PANTHER" id="PTHR48081:SF8">
    <property type="entry name" value="ALPHA_BETA HYDROLASE FOLD-3 DOMAIN-CONTAINING PROTEIN-RELATED"/>
    <property type="match status" value="1"/>
</dbReference>
<protein>
    <recommendedName>
        <fullName evidence="3">Alpha/beta hydrolase fold-3 domain-containing protein</fullName>
    </recommendedName>
</protein>
<accession>A0A507B0A8</accession>
<evidence type="ECO:0000259" key="3">
    <source>
        <dbReference type="Pfam" id="PF07859"/>
    </source>
</evidence>
<dbReference type="Gene3D" id="3.40.50.1820">
    <property type="entry name" value="alpha/beta hydrolase"/>
    <property type="match status" value="1"/>
</dbReference>
<organism evidence="4 5">
    <name type="scientific">Thyridium curvatum</name>
    <dbReference type="NCBI Taxonomy" id="1093900"/>
    <lineage>
        <taxon>Eukaryota</taxon>
        <taxon>Fungi</taxon>
        <taxon>Dikarya</taxon>
        <taxon>Ascomycota</taxon>
        <taxon>Pezizomycotina</taxon>
        <taxon>Sordariomycetes</taxon>
        <taxon>Sordariomycetidae</taxon>
        <taxon>Thyridiales</taxon>
        <taxon>Thyridiaceae</taxon>
        <taxon>Thyridium</taxon>
    </lineage>
</organism>
<dbReference type="EMBL" id="SKBQ01000054">
    <property type="protein sequence ID" value="TPX10709.1"/>
    <property type="molecule type" value="Genomic_DNA"/>
</dbReference>
<dbReference type="GeneID" id="41975725"/>
<comment type="caution">
    <text evidence="4">The sequence shown here is derived from an EMBL/GenBank/DDBJ whole genome shotgun (WGS) entry which is preliminary data.</text>
</comment>
<dbReference type="InterPro" id="IPR050300">
    <property type="entry name" value="GDXG_lipolytic_enzyme"/>
</dbReference>
<reference evidence="4 5" key="1">
    <citation type="submission" date="2019-06" db="EMBL/GenBank/DDBJ databases">
        <title>Draft genome sequence of the filamentous fungus Phialemoniopsis curvata isolated from diesel fuel.</title>
        <authorList>
            <person name="Varaljay V.A."/>
            <person name="Lyon W.J."/>
            <person name="Crouch A.L."/>
            <person name="Drake C.E."/>
            <person name="Hollomon J.M."/>
            <person name="Nadeau L.J."/>
            <person name="Nunn H.S."/>
            <person name="Stevenson B.S."/>
            <person name="Bojanowski C.L."/>
            <person name="Crookes-Goodson W.J."/>
        </authorList>
    </citation>
    <scope>NUCLEOTIDE SEQUENCE [LARGE SCALE GENOMIC DNA]</scope>
    <source>
        <strain evidence="4 5">D216</strain>
    </source>
</reference>
<dbReference type="STRING" id="1093900.A0A507B0A8"/>
<proteinExistence type="predicted"/>
<keyword evidence="5" id="KW-1185">Reference proteome</keyword>
<dbReference type="SUPFAM" id="SSF53474">
    <property type="entry name" value="alpha/beta-Hydrolases"/>
    <property type="match status" value="1"/>
</dbReference>
<evidence type="ECO:0000313" key="4">
    <source>
        <dbReference type="EMBL" id="TPX10709.1"/>
    </source>
</evidence>
<evidence type="ECO:0000256" key="2">
    <source>
        <dbReference type="SAM" id="MobiDB-lite"/>
    </source>
</evidence>
<dbReference type="InterPro" id="IPR013094">
    <property type="entry name" value="AB_hydrolase_3"/>
</dbReference>
<gene>
    <name evidence="4" type="ORF">E0L32_008278</name>
</gene>
<sequence length="369" mass="39653">MAAAAAAAVDPTPASQRALVVKDKPQYSNPRPGFKGGPRNGHWGAELDPGFATAKSAVDGAIASIWATGTWEAFRQAWLAPVPVPDDCPQPGRDVEQSLRAVPVRDGAEVEIQISRKVGDPAPPGGKVLVLRTHGGGWATGGHATEMVENLKTVGVGGLVMVSVDYRLAPEYPFPYAVNDAFDVLKWCKAHASELDVNPEKIILLGGSAGANMSIVLSLMAREEGVTGIIGQVLDYPTSCHPKFFPKDKYELESYDQHYDASVVNSLLMETFLDAYDPDPKPDWRHSPLLVDSCKGLPPAFVQVAGADPLRDEGIAWAERLEADGVPVELHVYKGLPHFFSAVVATLPQTKLFLDRQAAWIKKTIASSS</sequence>
<dbReference type="Pfam" id="PF07859">
    <property type="entry name" value="Abhydrolase_3"/>
    <property type="match status" value="1"/>
</dbReference>
<dbReference type="AlphaFoldDB" id="A0A507B0A8"/>
<evidence type="ECO:0000256" key="1">
    <source>
        <dbReference type="ARBA" id="ARBA00022801"/>
    </source>
</evidence>
<dbReference type="InParanoid" id="A0A507B0A8"/>
<dbReference type="GO" id="GO:0016787">
    <property type="term" value="F:hydrolase activity"/>
    <property type="evidence" value="ECO:0007669"/>
    <property type="project" value="UniProtKB-KW"/>
</dbReference>
<keyword evidence="1" id="KW-0378">Hydrolase</keyword>
<dbReference type="PANTHER" id="PTHR48081">
    <property type="entry name" value="AB HYDROLASE SUPERFAMILY PROTEIN C4A8.06C"/>
    <property type="match status" value="1"/>
</dbReference>
<feature type="region of interest" description="Disordered" evidence="2">
    <location>
        <begin position="1"/>
        <end position="44"/>
    </location>
</feature>
<evidence type="ECO:0000313" key="5">
    <source>
        <dbReference type="Proteomes" id="UP000319257"/>
    </source>
</evidence>
<dbReference type="Proteomes" id="UP000319257">
    <property type="component" value="Unassembled WGS sequence"/>
</dbReference>